<gene>
    <name evidence="1" type="ORF">J5U23_00731</name>
</gene>
<dbReference type="GeneID" id="65562330"/>
<evidence type="ECO:0000313" key="1">
    <source>
        <dbReference type="EMBL" id="QXJ27863.1"/>
    </source>
</evidence>
<dbReference type="RefSeq" id="WP_218267010.1">
    <property type="nucleotide sequence ID" value="NZ_CP077717.1"/>
</dbReference>
<evidence type="ECO:0000313" key="2">
    <source>
        <dbReference type="Proteomes" id="UP000694018"/>
    </source>
</evidence>
<dbReference type="AlphaFoldDB" id="A0A8F5BMF6"/>
<sequence>MGYRSRLYHVRLPIIYKAYYFYLKSRKYLLSRKYALNYARKRRKLIF</sequence>
<reference evidence="1" key="1">
    <citation type="journal article" date="2021" name="Environ. Microbiol.">
        <title>New insights into the diversity and evolution of the archaeal mobilome from three complete genomes of Saccharolobus shibatae.</title>
        <authorList>
            <person name="Medvedeva S."/>
            <person name="Brandt D."/>
            <person name="Cvirkaite-Krupovic V."/>
            <person name="Liu Y."/>
            <person name="Severinov K."/>
            <person name="Ishino S."/>
            <person name="Ishino Y."/>
            <person name="Prangishvili D."/>
            <person name="Kalinowski J."/>
            <person name="Krupovic M."/>
        </authorList>
    </citation>
    <scope>NUCLEOTIDE SEQUENCE</scope>
    <source>
        <strain evidence="1">B12</strain>
    </source>
</reference>
<dbReference type="OrthoDB" id="373392at2157"/>
<proteinExistence type="predicted"/>
<name>A0A8F5BMF6_SACSH</name>
<protein>
    <submittedName>
        <fullName evidence="1">Uncharacterized protein</fullName>
    </submittedName>
</protein>
<organism evidence="1 2">
    <name type="scientific">Saccharolobus shibatae (strain ATCC 51178 / DSM 5389 / JCM 8931 / NBRC 15437 / B12)</name>
    <name type="common">Sulfolobus shibatae</name>
    <dbReference type="NCBI Taxonomy" id="523848"/>
    <lineage>
        <taxon>Archaea</taxon>
        <taxon>Thermoproteota</taxon>
        <taxon>Thermoprotei</taxon>
        <taxon>Sulfolobales</taxon>
        <taxon>Sulfolobaceae</taxon>
        <taxon>Saccharolobus</taxon>
    </lineage>
</organism>
<accession>A0A8F5BMF6</accession>
<dbReference type="Proteomes" id="UP000694018">
    <property type="component" value="Chromosome"/>
</dbReference>
<dbReference type="KEGG" id="sshi:J5U23_00731"/>
<dbReference type="EMBL" id="CP077717">
    <property type="protein sequence ID" value="QXJ27863.1"/>
    <property type="molecule type" value="Genomic_DNA"/>
</dbReference>